<evidence type="ECO:0000313" key="2">
    <source>
        <dbReference type="EMBL" id="KIW70510.1"/>
    </source>
</evidence>
<feature type="compositionally biased region" description="Polar residues" evidence="1">
    <location>
        <begin position="1"/>
        <end position="12"/>
    </location>
</feature>
<feature type="region of interest" description="Disordered" evidence="1">
    <location>
        <begin position="112"/>
        <end position="206"/>
    </location>
</feature>
<feature type="compositionally biased region" description="Basic and acidic residues" evidence="1">
    <location>
        <begin position="126"/>
        <end position="138"/>
    </location>
</feature>
<dbReference type="EMBL" id="KN846957">
    <property type="protein sequence ID" value="KIW70510.1"/>
    <property type="molecule type" value="Genomic_DNA"/>
</dbReference>
<keyword evidence="3" id="KW-1185">Reference proteome</keyword>
<organism evidence="2 3">
    <name type="scientific">Phialophora macrospora</name>
    <dbReference type="NCBI Taxonomy" id="1851006"/>
    <lineage>
        <taxon>Eukaryota</taxon>
        <taxon>Fungi</taxon>
        <taxon>Dikarya</taxon>
        <taxon>Ascomycota</taxon>
        <taxon>Pezizomycotina</taxon>
        <taxon>Eurotiomycetes</taxon>
        <taxon>Chaetothyriomycetidae</taxon>
        <taxon>Chaetothyriales</taxon>
        <taxon>Herpotrichiellaceae</taxon>
        <taxon>Phialophora</taxon>
    </lineage>
</organism>
<feature type="region of interest" description="Disordered" evidence="1">
    <location>
        <begin position="1"/>
        <end position="67"/>
    </location>
</feature>
<gene>
    <name evidence="2" type="ORF">PV04_02772</name>
</gene>
<dbReference type="AlphaFoldDB" id="A0A0D2FVL5"/>
<sequence length="388" mass="42278">MSRAVNSKTPSPTRDKEKKHRLSRLLGKREKTPEPGPGAGLDSAYGSSEANSANGPHDFIPENERHANDVMHAEKNSEIANIDQDRNLAVKPSTGEVFDEDTGEVVTVVTTTTTTTTTTTMKGGKKQQDVQKDVKREVQSGPGQPPHLSEMPAGPATPEPTNYQPALTATNTTHQGRTPLTSGGMLAAEQPRIPAKSPKRRSGDFQREVARDGYPVDYAPVSPVDPLFVNHDGGTPTASPSRPNFSYPSRSSLKTAEQPQRHNQNTINDLRAAARGLHGVGETLRGTLNSTIDQRFPSKNPEKAARVNAYNDEILERGRTEMEAIPGGWPAHENPEYQPMPVHDSTTMPQETVVPGTAREFSPPVDEKSKGLRKLFKRKPVAEQGMPR</sequence>
<accession>A0A0D2FVL5</accession>
<reference evidence="2 3" key="1">
    <citation type="submission" date="2015-01" db="EMBL/GenBank/DDBJ databases">
        <title>The Genome Sequence of Capronia semiimmersa CBS27337.</title>
        <authorList>
            <consortium name="The Broad Institute Genomics Platform"/>
            <person name="Cuomo C."/>
            <person name="de Hoog S."/>
            <person name="Gorbushina A."/>
            <person name="Stielow B."/>
            <person name="Teixiera M."/>
            <person name="Abouelleil A."/>
            <person name="Chapman S.B."/>
            <person name="Priest M."/>
            <person name="Young S.K."/>
            <person name="Wortman J."/>
            <person name="Nusbaum C."/>
            <person name="Birren B."/>
        </authorList>
    </citation>
    <scope>NUCLEOTIDE SEQUENCE [LARGE SCALE GENOMIC DNA]</scope>
    <source>
        <strain evidence="2 3">CBS 27337</strain>
    </source>
</reference>
<feature type="region of interest" description="Disordered" evidence="1">
    <location>
        <begin position="330"/>
        <end position="388"/>
    </location>
</feature>
<protein>
    <submittedName>
        <fullName evidence="2">Uncharacterized protein</fullName>
    </submittedName>
</protein>
<evidence type="ECO:0000256" key="1">
    <source>
        <dbReference type="SAM" id="MobiDB-lite"/>
    </source>
</evidence>
<feature type="compositionally biased region" description="Low complexity" evidence="1">
    <location>
        <begin position="112"/>
        <end position="122"/>
    </location>
</feature>
<proteinExistence type="predicted"/>
<feature type="region of interest" description="Disordered" evidence="1">
    <location>
        <begin position="227"/>
        <end position="263"/>
    </location>
</feature>
<dbReference type="Proteomes" id="UP000054266">
    <property type="component" value="Unassembled WGS sequence"/>
</dbReference>
<feature type="compositionally biased region" description="Polar residues" evidence="1">
    <location>
        <begin position="159"/>
        <end position="181"/>
    </location>
</feature>
<dbReference type="STRING" id="5601.A0A0D2FVL5"/>
<evidence type="ECO:0000313" key="3">
    <source>
        <dbReference type="Proteomes" id="UP000054266"/>
    </source>
</evidence>
<name>A0A0D2FVL5_9EURO</name>
<feature type="compositionally biased region" description="Polar residues" evidence="1">
    <location>
        <begin position="45"/>
        <end position="54"/>
    </location>
</feature>
<dbReference type="HOGENOM" id="CLU_756575_0_0_1"/>
<feature type="compositionally biased region" description="Polar residues" evidence="1">
    <location>
        <begin position="236"/>
        <end position="263"/>
    </location>
</feature>